<sequence>MEYLSTFTACLLLLAGTRQGTAQNALHVQATQCEPPRQCTPRHLCDSSSTTIADGRALIDFRSYDFSGRNEGCNYFQKCCAPADVRTAVPEREYVPGLCGMRNLKGLSITILNGQHSESQFGEFPWMVAILIHDSLNNFKSMGGGSLISPRVVLTTAHIFQEGMNEIVVARAGEWDNRYTYEALKHQDRLVQEIITHPDFDNMTGFFDLALLILSPPFKLDKHIGTICLPSPAAIFDSSRCTVTGWGKRGYSDKDYPNILKNIELPFVERNKCENQLRYNTRLGRYFELHESFVCAGGERGRDACFGDGGAPLVCPITKGSARYQLAGMVSWGLGCGAENVPGVYTNVQMMMPWITEQLSLANQE</sequence>
<reference evidence="9 10" key="1">
    <citation type="journal article" date="2019" name="J. Hered.">
        <title>An Improved Genome Assembly for Drosophila navojoa, the Basal Species in the mojavensis Cluster.</title>
        <authorList>
            <person name="Vanderlinde T."/>
            <person name="Dupim E.G."/>
            <person name="Nazario-Yepiz N.O."/>
            <person name="Carvalho A.B."/>
        </authorList>
    </citation>
    <scope>NUCLEOTIDE SEQUENCE [LARGE SCALE GENOMIC DNA]</scope>
    <source>
        <strain evidence="9">Navoj_Jal97</strain>
        <tissue evidence="9">Whole organism</tissue>
    </source>
</reference>
<dbReference type="STRING" id="7232.A0A484B4J6"/>
<dbReference type="InterPro" id="IPR051487">
    <property type="entry name" value="Ser/Thr_Proteases_Immune/Dev"/>
</dbReference>
<dbReference type="SMART" id="SM00020">
    <property type="entry name" value="Tryp_SPc"/>
    <property type="match status" value="1"/>
</dbReference>
<dbReference type="Pfam" id="PF18322">
    <property type="entry name" value="CLIP_1"/>
    <property type="match status" value="1"/>
</dbReference>
<evidence type="ECO:0000259" key="8">
    <source>
        <dbReference type="PROSITE" id="PS50240"/>
    </source>
</evidence>
<keyword evidence="2" id="KW-0964">Secreted</keyword>
<evidence type="ECO:0000256" key="3">
    <source>
        <dbReference type="ARBA" id="ARBA00023157"/>
    </source>
</evidence>
<accession>A0A484B4J6</accession>
<dbReference type="GO" id="GO:0004252">
    <property type="term" value="F:serine-type endopeptidase activity"/>
    <property type="evidence" value="ECO:0007669"/>
    <property type="project" value="InterPro"/>
</dbReference>
<comment type="similarity">
    <text evidence="4">Belongs to the peptidase S1 family. CLIP subfamily.</text>
</comment>
<name>A0A484B4J6_DRONA</name>
<evidence type="ECO:0000256" key="2">
    <source>
        <dbReference type="ARBA" id="ARBA00022525"/>
    </source>
</evidence>
<evidence type="ECO:0000256" key="1">
    <source>
        <dbReference type="ARBA" id="ARBA00004613"/>
    </source>
</evidence>
<dbReference type="SUPFAM" id="SSF50494">
    <property type="entry name" value="Trypsin-like serine proteases"/>
    <property type="match status" value="1"/>
</dbReference>
<evidence type="ECO:0000256" key="5">
    <source>
        <dbReference type="ARBA" id="ARBA00068096"/>
    </source>
</evidence>
<evidence type="ECO:0000313" key="10">
    <source>
        <dbReference type="Proteomes" id="UP000295192"/>
    </source>
</evidence>
<dbReference type="Gene3D" id="2.40.10.10">
    <property type="entry name" value="Trypsin-like serine proteases"/>
    <property type="match status" value="1"/>
</dbReference>
<dbReference type="GO" id="GO:0006508">
    <property type="term" value="P:proteolysis"/>
    <property type="evidence" value="ECO:0007669"/>
    <property type="project" value="InterPro"/>
</dbReference>
<proteinExistence type="inferred from homology"/>
<dbReference type="PROSITE" id="PS50240">
    <property type="entry name" value="TRYPSIN_DOM"/>
    <property type="match status" value="1"/>
</dbReference>
<dbReference type="InterPro" id="IPR043504">
    <property type="entry name" value="Peptidase_S1_PA_chymotrypsin"/>
</dbReference>
<feature type="chain" id="PRO_5019819680" description="Phenoloxidase-activating factor 2" evidence="7">
    <location>
        <begin position="23"/>
        <end position="365"/>
    </location>
</feature>
<dbReference type="AlphaFoldDB" id="A0A484B4J6"/>
<dbReference type="GO" id="GO:0005576">
    <property type="term" value="C:extracellular region"/>
    <property type="evidence" value="ECO:0007669"/>
    <property type="project" value="UniProtKB-SubCell"/>
</dbReference>
<keyword evidence="3" id="KW-1015">Disulfide bond</keyword>
<dbReference type="PRINTS" id="PR00722">
    <property type="entry name" value="CHYMOTRYPSIN"/>
</dbReference>
<evidence type="ECO:0000256" key="7">
    <source>
        <dbReference type="SAM" id="SignalP"/>
    </source>
</evidence>
<protein>
    <recommendedName>
        <fullName evidence="5">Phenoloxidase-activating factor 2</fullName>
    </recommendedName>
    <alternativeName>
        <fullName evidence="6">Prophenoloxidase-activating factor II</fullName>
    </alternativeName>
</protein>
<keyword evidence="7" id="KW-0732">Signal</keyword>
<dbReference type="InterPro" id="IPR001254">
    <property type="entry name" value="Trypsin_dom"/>
</dbReference>
<evidence type="ECO:0000313" key="9">
    <source>
        <dbReference type="EMBL" id="TDG42751.1"/>
    </source>
</evidence>
<evidence type="ECO:0000256" key="6">
    <source>
        <dbReference type="ARBA" id="ARBA00076468"/>
    </source>
</evidence>
<dbReference type="InterPro" id="IPR009003">
    <property type="entry name" value="Peptidase_S1_PA"/>
</dbReference>
<dbReference type="PANTHER" id="PTHR24256">
    <property type="entry name" value="TRYPTASE-RELATED"/>
    <property type="match status" value="1"/>
</dbReference>
<dbReference type="OrthoDB" id="6261922at2759"/>
<dbReference type="Pfam" id="PF00089">
    <property type="entry name" value="Trypsin"/>
    <property type="match status" value="1"/>
</dbReference>
<dbReference type="OMA" id="VAMFREW"/>
<dbReference type="FunFam" id="2.40.10.10:FF:000038">
    <property type="entry name" value="Serine protease"/>
    <property type="match status" value="1"/>
</dbReference>
<evidence type="ECO:0000256" key="4">
    <source>
        <dbReference type="ARBA" id="ARBA00024195"/>
    </source>
</evidence>
<gene>
    <name evidence="9" type="ORF">AWZ03_010829</name>
</gene>
<keyword evidence="10" id="KW-1185">Reference proteome</keyword>
<feature type="domain" description="Peptidase S1" evidence="8">
    <location>
        <begin position="111"/>
        <end position="360"/>
    </location>
</feature>
<dbReference type="Proteomes" id="UP000295192">
    <property type="component" value="Unassembled WGS sequence"/>
</dbReference>
<feature type="signal peptide" evidence="7">
    <location>
        <begin position="1"/>
        <end position="22"/>
    </location>
</feature>
<comment type="subcellular location">
    <subcellularLocation>
        <location evidence="1">Secreted</location>
    </subcellularLocation>
</comment>
<comment type="caution">
    <text evidence="9">The sequence shown here is derived from an EMBL/GenBank/DDBJ whole genome shotgun (WGS) entry which is preliminary data.</text>
</comment>
<dbReference type="CDD" id="cd00190">
    <property type="entry name" value="Tryp_SPc"/>
    <property type="match status" value="1"/>
</dbReference>
<organism evidence="9 10">
    <name type="scientific">Drosophila navojoa</name>
    <name type="common">Fruit fly</name>
    <dbReference type="NCBI Taxonomy" id="7232"/>
    <lineage>
        <taxon>Eukaryota</taxon>
        <taxon>Metazoa</taxon>
        <taxon>Ecdysozoa</taxon>
        <taxon>Arthropoda</taxon>
        <taxon>Hexapoda</taxon>
        <taxon>Insecta</taxon>
        <taxon>Pterygota</taxon>
        <taxon>Neoptera</taxon>
        <taxon>Endopterygota</taxon>
        <taxon>Diptera</taxon>
        <taxon>Brachycera</taxon>
        <taxon>Muscomorpha</taxon>
        <taxon>Ephydroidea</taxon>
        <taxon>Drosophilidae</taxon>
        <taxon>Drosophila</taxon>
    </lineage>
</organism>
<dbReference type="EMBL" id="LSRL02000201">
    <property type="protein sequence ID" value="TDG42751.1"/>
    <property type="molecule type" value="Genomic_DNA"/>
</dbReference>
<dbReference type="InterPro" id="IPR001314">
    <property type="entry name" value="Peptidase_S1A"/>
</dbReference>
<dbReference type="InterPro" id="IPR041515">
    <property type="entry name" value="PPAF-2-like_Clip"/>
</dbReference>